<organism evidence="7 8">
    <name type="scientific">Bhargavaea cecembensis</name>
    <dbReference type="NCBI Taxonomy" id="394098"/>
    <lineage>
        <taxon>Bacteria</taxon>
        <taxon>Bacillati</taxon>
        <taxon>Bacillota</taxon>
        <taxon>Bacilli</taxon>
        <taxon>Bacillales</taxon>
        <taxon>Caryophanaceae</taxon>
        <taxon>Bhargavaea</taxon>
    </lineage>
</organism>
<evidence type="ECO:0000256" key="5">
    <source>
        <dbReference type="SAM" id="Phobius"/>
    </source>
</evidence>
<reference evidence="7 8" key="1">
    <citation type="submission" date="2016-01" db="EMBL/GenBank/DDBJ databases">
        <title>Whole genome sequencing of Bhargavaea cecembensis T14.</title>
        <authorList>
            <person name="Hong K.W."/>
        </authorList>
    </citation>
    <scope>NUCLEOTIDE SEQUENCE [LARGE SCALE GENOMIC DNA]</scope>
    <source>
        <strain evidence="7 8">T14</strain>
    </source>
</reference>
<dbReference type="Pfam" id="PF02630">
    <property type="entry name" value="SCO1-SenC"/>
    <property type="match status" value="1"/>
</dbReference>
<dbReference type="PANTHER" id="PTHR12151">
    <property type="entry name" value="ELECTRON TRANSPORT PROTIN SCO1/SENC FAMILY MEMBER"/>
    <property type="match status" value="1"/>
</dbReference>
<evidence type="ECO:0000256" key="1">
    <source>
        <dbReference type="ARBA" id="ARBA00010996"/>
    </source>
</evidence>
<protein>
    <recommendedName>
        <fullName evidence="6">Thioredoxin domain-containing protein</fullName>
    </recommendedName>
</protein>
<feature type="transmembrane region" description="Helical" evidence="5">
    <location>
        <begin position="7"/>
        <end position="25"/>
    </location>
</feature>
<gene>
    <name evidence="7" type="ORF">AV656_12160</name>
</gene>
<keyword evidence="3" id="KW-0479">Metal-binding</keyword>
<feature type="disulfide bond" description="Redox-active" evidence="4">
    <location>
        <begin position="67"/>
        <end position="71"/>
    </location>
</feature>
<evidence type="ECO:0000256" key="3">
    <source>
        <dbReference type="PIRSR" id="PIRSR603782-1"/>
    </source>
</evidence>
<dbReference type="EMBL" id="LQNT01000011">
    <property type="protein sequence ID" value="KZE37316.1"/>
    <property type="molecule type" value="Genomic_DNA"/>
</dbReference>
<proteinExistence type="inferred from homology"/>
<keyword evidence="5" id="KW-1133">Transmembrane helix</keyword>
<dbReference type="Proteomes" id="UP000076490">
    <property type="component" value="Unassembled WGS sequence"/>
</dbReference>
<comment type="similarity">
    <text evidence="1">Belongs to the SCO1/2 family.</text>
</comment>
<feature type="binding site" evidence="3">
    <location>
        <position position="67"/>
    </location>
    <ligand>
        <name>Cu cation</name>
        <dbReference type="ChEBI" id="CHEBI:23378"/>
    </ligand>
</feature>
<dbReference type="PROSITE" id="PS51352">
    <property type="entry name" value="THIOREDOXIN_2"/>
    <property type="match status" value="1"/>
</dbReference>
<keyword evidence="5" id="KW-0812">Transmembrane</keyword>
<evidence type="ECO:0000256" key="4">
    <source>
        <dbReference type="PIRSR" id="PIRSR603782-2"/>
    </source>
</evidence>
<evidence type="ECO:0000256" key="2">
    <source>
        <dbReference type="ARBA" id="ARBA00023008"/>
    </source>
</evidence>
<dbReference type="AlphaFoldDB" id="A0A163EVZ0"/>
<keyword evidence="4" id="KW-1015">Disulfide bond</keyword>
<dbReference type="InterPro" id="IPR036249">
    <property type="entry name" value="Thioredoxin-like_sf"/>
</dbReference>
<evidence type="ECO:0000313" key="8">
    <source>
        <dbReference type="Proteomes" id="UP000076490"/>
    </source>
</evidence>
<dbReference type="CDD" id="cd02968">
    <property type="entry name" value="SCO"/>
    <property type="match status" value="1"/>
</dbReference>
<keyword evidence="5" id="KW-0472">Membrane</keyword>
<comment type="caution">
    <text evidence="7">The sequence shown here is derived from an EMBL/GenBank/DDBJ whole genome shotgun (WGS) entry which is preliminary data.</text>
</comment>
<feature type="domain" description="Thioredoxin" evidence="6">
    <location>
        <begin position="31"/>
        <end position="197"/>
    </location>
</feature>
<dbReference type="PANTHER" id="PTHR12151:SF25">
    <property type="entry name" value="LINALOOL DEHYDRATASE_ISOMERASE DOMAIN-CONTAINING PROTEIN"/>
    <property type="match status" value="1"/>
</dbReference>
<feature type="binding site" evidence="3">
    <location>
        <position position="157"/>
    </location>
    <ligand>
        <name>Cu cation</name>
        <dbReference type="ChEBI" id="CHEBI:23378"/>
    </ligand>
</feature>
<dbReference type="SUPFAM" id="SSF52833">
    <property type="entry name" value="Thioredoxin-like"/>
    <property type="match status" value="1"/>
</dbReference>
<dbReference type="InterPro" id="IPR013766">
    <property type="entry name" value="Thioredoxin_domain"/>
</dbReference>
<name>A0A163EVZ0_9BACL</name>
<accession>A0A163EVZ0</accession>
<dbReference type="InterPro" id="IPR003782">
    <property type="entry name" value="SCO1/SenC"/>
</dbReference>
<sequence>MNRLKRILVIGLIALLGFAAVYFLWPRTVDLPKLAAVDDPKVPSITGETDAFSSGKPKLVAFYYTQCPDVCPMTVMDLLRLQETLEEKGVQEKDYDVILITLDPEVDTPDRIEKYKQQFEITAGNWVFLRGTAEQTKGVTNQFKMAFQKDQDGQIVHGTTMYVLDTRNQIRAVHDMNTGQAAVNVQQIAEHIEALIK</sequence>
<dbReference type="GO" id="GO:0046872">
    <property type="term" value="F:metal ion binding"/>
    <property type="evidence" value="ECO:0007669"/>
    <property type="project" value="UniProtKB-KW"/>
</dbReference>
<dbReference type="Gene3D" id="3.40.30.10">
    <property type="entry name" value="Glutaredoxin"/>
    <property type="match status" value="1"/>
</dbReference>
<evidence type="ECO:0000259" key="6">
    <source>
        <dbReference type="PROSITE" id="PS51352"/>
    </source>
</evidence>
<evidence type="ECO:0000313" key="7">
    <source>
        <dbReference type="EMBL" id="KZE37316.1"/>
    </source>
</evidence>
<keyword evidence="2 3" id="KW-0186">Copper</keyword>
<feature type="binding site" evidence="3">
    <location>
        <position position="71"/>
    </location>
    <ligand>
        <name>Cu cation</name>
        <dbReference type="ChEBI" id="CHEBI:23378"/>
    </ligand>
</feature>